<name>A0A5Q3QH07_9PSEU</name>
<evidence type="ECO:0000313" key="1">
    <source>
        <dbReference type="EMBL" id="QGK70749.1"/>
    </source>
</evidence>
<dbReference type="Proteomes" id="UP000371041">
    <property type="component" value="Chromosome"/>
</dbReference>
<protein>
    <submittedName>
        <fullName evidence="1">MmcQ/YjbR family DNA-binding protein</fullName>
    </submittedName>
</protein>
<dbReference type="EMBL" id="CP045929">
    <property type="protein sequence ID" value="QGK70749.1"/>
    <property type="molecule type" value="Genomic_DNA"/>
</dbReference>
<dbReference type="Gene3D" id="3.90.1150.30">
    <property type="match status" value="1"/>
</dbReference>
<dbReference type="InterPro" id="IPR058532">
    <property type="entry name" value="YjbR/MT2646/Rv2570-like"/>
</dbReference>
<organism evidence="1 2">
    <name type="scientific">Allosaccharopolyspora coralli</name>
    <dbReference type="NCBI Taxonomy" id="2665642"/>
    <lineage>
        <taxon>Bacteria</taxon>
        <taxon>Bacillati</taxon>
        <taxon>Actinomycetota</taxon>
        <taxon>Actinomycetes</taxon>
        <taxon>Pseudonocardiales</taxon>
        <taxon>Pseudonocardiaceae</taxon>
        <taxon>Allosaccharopolyspora</taxon>
    </lineage>
</organism>
<dbReference type="AlphaFoldDB" id="A0A5Q3QH07"/>
<sequence>MTGWGEQDRRAAEERLRTIVADLPGTSAEESHGHVGFFVRGKRFAWLLVNHHDDGRLAVWVKAPPGEQEALVSSAPEHYFVPPYLGTRGWLGVRLDGEPDWGEITGLLDQGWRLNAGSRLRAELDS</sequence>
<dbReference type="Pfam" id="PF04237">
    <property type="entry name" value="YjbR"/>
    <property type="match status" value="1"/>
</dbReference>
<dbReference type="InterPro" id="IPR038056">
    <property type="entry name" value="YjbR-like_sf"/>
</dbReference>
<proteinExistence type="predicted"/>
<accession>A0A5Q3QH07</accession>
<evidence type="ECO:0000313" key="2">
    <source>
        <dbReference type="Proteomes" id="UP000371041"/>
    </source>
</evidence>
<dbReference type="KEGG" id="sace:GIY23_15595"/>
<dbReference type="RefSeq" id="WP_154077330.1">
    <property type="nucleotide sequence ID" value="NZ_CP045929.1"/>
</dbReference>
<dbReference type="SUPFAM" id="SSF142906">
    <property type="entry name" value="YjbR-like"/>
    <property type="match status" value="1"/>
</dbReference>
<keyword evidence="2" id="KW-1185">Reference proteome</keyword>
<dbReference type="GO" id="GO:0003677">
    <property type="term" value="F:DNA binding"/>
    <property type="evidence" value="ECO:0007669"/>
    <property type="project" value="UniProtKB-KW"/>
</dbReference>
<keyword evidence="1" id="KW-0238">DNA-binding</keyword>
<reference evidence="2" key="1">
    <citation type="submission" date="2019-11" db="EMBL/GenBank/DDBJ databases">
        <title>The complete genome sequence of Saccharopolyspora sp. E2A.</title>
        <authorList>
            <person name="Zhang G."/>
        </authorList>
    </citation>
    <scope>NUCLEOTIDE SEQUENCE [LARGE SCALE GENOMIC DNA]</scope>
    <source>
        <strain evidence="2">E2A</strain>
    </source>
</reference>
<gene>
    <name evidence="1" type="ORF">GIY23_15595</name>
</gene>